<dbReference type="Proteomes" id="UP001161017">
    <property type="component" value="Unassembled WGS sequence"/>
</dbReference>
<dbReference type="Pfam" id="PF03388">
    <property type="entry name" value="Lectin_leg-like"/>
    <property type="match status" value="1"/>
</dbReference>
<dbReference type="GO" id="GO:0006888">
    <property type="term" value="P:endoplasmic reticulum to Golgi vesicle-mediated transport"/>
    <property type="evidence" value="ECO:0007669"/>
    <property type="project" value="TreeGrafter"/>
</dbReference>
<dbReference type="GO" id="GO:0005793">
    <property type="term" value="C:endoplasmic reticulum-Golgi intermediate compartment"/>
    <property type="evidence" value="ECO:0007669"/>
    <property type="project" value="TreeGrafter"/>
</dbReference>
<evidence type="ECO:0000313" key="8">
    <source>
        <dbReference type="EMBL" id="MDI1488837.1"/>
    </source>
</evidence>
<dbReference type="GO" id="GO:0005789">
    <property type="term" value="C:endoplasmic reticulum membrane"/>
    <property type="evidence" value="ECO:0007669"/>
    <property type="project" value="TreeGrafter"/>
</dbReference>
<dbReference type="InterPro" id="IPR051136">
    <property type="entry name" value="Intracellular_Lectin-GPT"/>
</dbReference>
<dbReference type="GO" id="GO:0030134">
    <property type="term" value="C:COPII-coated ER to Golgi transport vesicle"/>
    <property type="evidence" value="ECO:0007669"/>
    <property type="project" value="TreeGrafter"/>
</dbReference>
<evidence type="ECO:0000313" key="9">
    <source>
        <dbReference type="Proteomes" id="UP001161017"/>
    </source>
</evidence>
<accession>A0AA43TY87</accession>
<dbReference type="PANTHER" id="PTHR12223">
    <property type="entry name" value="VESICULAR MANNOSE-BINDING LECTIN"/>
    <property type="match status" value="1"/>
</dbReference>
<comment type="subcellular location">
    <subcellularLocation>
        <location evidence="1">Membrane</location>
        <topology evidence="1">Single-pass type I membrane protein</topology>
    </subcellularLocation>
</comment>
<dbReference type="AlphaFoldDB" id="A0AA43TY87"/>
<keyword evidence="2" id="KW-0812">Transmembrane</keyword>
<proteinExistence type="predicted"/>
<dbReference type="InterPro" id="IPR005052">
    <property type="entry name" value="Lectin_leg"/>
</dbReference>
<dbReference type="InterPro" id="IPR013320">
    <property type="entry name" value="ConA-like_dom_sf"/>
</dbReference>
<feature type="signal peptide" evidence="6">
    <location>
        <begin position="1"/>
        <end position="16"/>
    </location>
</feature>
<keyword evidence="9" id="KW-1185">Reference proteome</keyword>
<keyword evidence="5" id="KW-0472">Membrane</keyword>
<dbReference type="GO" id="GO:0000139">
    <property type="term" value="C:Golgi membrane"/>
    <property type="evidence" value="ECO:0007669"/>
    <property type="project" value="TreeGrafter"/>
</dbReference>
<feature type="domain" description="L-type lectin-like" evidence="7">
    <location>
        <begin position="17"/>
        <end position="233"/>
    </location>
</feature>
<dbReference type="PROSITE" id="PS51328">
    <property type="entry name" value="L_LECTIN_LIKE"/>
    <property type="match status" value="1"/>
</dbReference>
<evidence type="ECO:0000256" key="1">
    <source>
        <dbReference type="ARBA" id="ARBA00004479"/>
    </source>
</evidence>
<dbReference type="EMBL" id="JAPUFD010000008">
    <property type="protein sequence ID" value="MDI1488837.1"/>
    <property type="molecule type" value="Genomic_DNA"/>
</dbReference>
<organism evidence="8 9">
    <name type="scientific">Ramalina farinacea</name>
    <dbReference type="NCBI Taxonomy" id="258253"/>
    <lineage>
        <taxon>Eukaryota</taxon>
        <taxon>Fungi</taxon>
        <taxon>Dikarya</taxon>
        <taxon>Ascomycota</taxon>
        <taxon>Pezizomycotina</taxon>
        <taxon>Lecanoromycetes</taxon>
        <taxon>OSLEUM clade</taxon>
        <taxon>Lecanoromycetidae</taxon>
        <taxon>Lecanorales</taxon>
        <taxon>Lecanorineae</taxon>
        <taxon>Ramalinaceae</taxon>
        <taxon>Ramalina</taxon>
    </lineage>
</organism>
<gene>
    <name evidence="8" type="ORF">OHK93_008113</name>
</gene>
<evidence type="ECO:0000256" key="4">
    <source>
        <dbReference type="ARBA" id="ARBA00022989"/>
    </source>
</evidence>
<dbReference type="InterPro" id="IPR035661">
    <property type="entry name" value="EMP46/EMP47_N"/>
</dbReference>
<evidence type="ECO:0000259" key="7">
    <source>
        <dbReference type="PROSITE" id="PS51328"/>
    </source>
</evidence>
<feature type="chain" id="PRO_5041272926" description="L-type lectin-like domain-containing protein" evidence="6">
    <location>
        <begin position="17"/>
        <end position="362"/>
    </location>
</feature>
<sequence>MNYYITLILLAASAFGETLIESSSFGQNNRISPNGYGIPGWHVSGVEQVPQMSSNKVILTPPDPGNVRGALWSESTVVQSEWTVEVDFRASGPERGGGNLQIWYTRNGKDTVGTSSLYTVGNFEGMVLVLDQYGGKGGSIRGFLNDGGLDFRNHHAIDSLAFGHCDYAFRNLGRPSKMLIRQSATLFEVIIDSKICFSSDKIRIPSGYGFGLTAGSAETPDSFEVFKFQVFTPQEATREEPYRETPQQIQHQPDVQASSYQSSDAQFEDLHNRLQTIAHAVEKLDAELGTLRGDSYVRHQEISRGLITRETINTIASQSDKLDRIEKTVNAFQGQISNLQGAFKDSHLSLTESLPKHVGSSK</sequence>
<evidence type="ECO:0000256" key="5">
    <source>
        <dbReference type="ARBA" id="ARBA00023136"/>
    </source>
</evidence>
<dbReference type="PANTHER" id="PTHR12223:SF28">
    <property type="entry name" value="LECTIN, MANNOSE BINDING 1 LIKE"/>
    <property type="match status" value="1"/>
</dbReference>
<comment type="caution">
    <text evidence="8">The sequence shown here is derived from an EMBL/GenBank/DDBJ whole genome shotgun (WGS) entry which is preliminary data.</text>
</comment>
<dbReference type="Gene3D" id="2.60.120.200">
    <property type="match status" value="1"/>
</dbReference>
<keyword evidence="3 6" id="KW-0732">Signal</keyword>
<evidence type="ECO:0000256" key="3">
    <source>
        <dbReference type="ARBA" id="ARBA00022729"/>
    </source>
</evidence>
<evidence type="ECO:0000256" key="2">
    <source>
        <dbReference type="ARBA" id="ARBA00022692"/>
    </source>
</evidence>
<protein>
    <recommendedName>
        <fullName evidence="7">L-type lectin-like domain-containing protein</fullName>
    </recommendedName>
</protein>
<dbReference type="GO" id="GO:0005537">
    <property type="term" value="F:D-mannose binding"/>
    <property type="evidence" value="ECO:0007669"/>
    <property type="project" value="TreeGrafter"/>
</dbReference>
<keyword evidence="4" id="KW-1133">Transmembrane helix</keyword>
<dbReference type="CDD" id="cd06903">
    <property type="entry name" value="lectin_EMP46_EMP47"/>
    <property type="match status" value="1"/>
</dbReference>
<reference evidence="8" key="1">
    <citation type="journal article" date="2023" name="Genome Biol. Evol.">
        <title>First Whole Genome Sequence and Flow Cytometry Genome Size Data for the Lichen-Forming Fungus Ramalina farinacea (Ascomycota).</title>
        <authorList>
            <person name="Llewellyn T."/>
            <person name="Mian S."/>
            <person name="Hill R."/>
            <person name="Leitch I.J."/>
            <person name="Gaya E."/>
        </authorList>
    </citation>
    <scope>NUCLEOTIDE SEQUENCE</scope>
    <source>
        <strain evidence="8">LIQ254RAFAR</strain>
    </source>
</reference>
<evidence type="ECO:0000256" key="6">
    <source>
        <dbReference type="SAM" id="SignalP"/>
    </source>
</evidence>
<name>A0AA43TY87_9LECA</name>
<dbReference type="SUPFAM" id="SSF49899">
    <property type="entry name" value="Concanavalin A-like lectins/glucanases"/>
    <property type="match status" value="1"/>
</dbReference>